<dbReference type="STRING" id="1462996.AWM70_21950"/>
<feature type="transmembrane region" description="Helical" evidence="1">
    <location>
        <begin position="152"/>
        <end position="171"/>
    </location>
</feature>
<dbReference type="Pfam" id="PF05975">
    <property type="entry name" value="EcsB"/>
    <property type="match status" value="1"/>
</dbReference>
<feature type="transmembrane region" description="Helical" evidence="1">
    <location>
        <begin position="428"/>
        <end position="450"/>
    </location>
</feature>
<keyword evidence="1" id="KW-0472">Membrane</keyword>
<dbReference type="InterPro" id="IPR010288">
    <property type="entry name" value="EcsB_ABC"/>
</dbReference>
<sequence length="466" mass="51951">MFKPDMNGGSAGPKRQGAGSTAVIYTAEQKGPLDSPEKHKRLLSPGALYWQRVRDHYRFQYKALTSVVDLTILLYIVIPGLLFAGRVYYGLWTETVPDMLLQLPLASLTSLWLLFTTLRGLMLRLESADILFLISRRSWIGGLMRRGIAESIGYSAGLTFIGGLLLSPLLVRFMDLAPARVAVLGIVIFSFRIVHMLLLHFCRIKWTGWQSAMLQTFSHALVFVMLQLVVRGITHGGSLDFGLALGAALIMAAAGILLIVARMKQKGSFYADIEEELKQKLRLSAFLLSNAVDKPKRHRSKPWLFRRSNALTAGRGGPRTRLAELTVKSILRNGTALRMLLIYTGAGAVSLQFPPYPVNLLVFAGLILLQAYWLDGMRRVFLESRVMSVLPANEALVFQAAAPVMRMLLLVPVTLFSLSLGWAVVRTWWGAAAGFAIGLLLSWWLGSWLWKLFGGWRKKITLPVRR</sequence>
<dbReference type="KEGG" id="pyg:AWM70_21950"/>
<dbReference type="Proteomes" id="UP000092573">
    <property type="component" value="Chromosome"/>
</dbReference>
<keyword evidence="1" id="KW-0812">Transmembrane</keyword>
<feature type="transmembrane region" description="Helical" evidence="1">
    <location>
        <begin position="330"/>
        <end position="350"/>
    </location>
</feature>
<feature type="transmembrane region" description="Helical" evidence="1">
    <location>
        <begin position="395"/>
        <end position="422"/>
    </location>
</feature>
<feature type="transmembrane region" description="Helical" evidence="1">
    <location>
        <begin position="67"/>
        <end position="89"/>
    </location>
</feature>
<feature type="transmembrane region" description="Helical" evidence="1">
    <location>
        <begin position="101"/>
        <end position="121"/>
    </location>
</feature>
<evidence type="ECO:0000313" key="3">
    <source>
        <dbReference type="Proteomes" id="UP000092573"/>
    </source>
</evidence>
<evidence type="ECO:0000313" key="2">
    <source>
        <dbReference type="EMBL" id="ANS76915.1"/>
    </source>
</evidence>
<organism evidence="2 3">
    <name type="scientific">Paenibacillus yonginensis</name>
    <dbReference type="NCBI Taxonomy" id="1462996"/>
    <lineage>
        <taxon>Bacteria</taxon>
        <taxon>Bacillati</taxon>
        <taxon>Bacillota</taxon>
        <taxon>Bacilli</taxon>
        <taxon>Bacillales</taxon>
        <taxon>Paenibacillaceae</taxon>
        <taxon>Paenibacillus</taxon>
    </lineage>
</organism>
<dbReference type="OrthoDB" id="2448479at2"/>
<feature type="transmembrane region" description="Helical" evidence="1">
    <location>
        <begin position="241"/>
        <end position="261"/>
    </location>
</feature>
<proteinExistence type="predicted"/>
<keyword evidence="1" id="KW-1133">Transmembrane helix</keyword>
<feature type="transmembrane region" description="Helical" evidence="1">
    <location>
        <begin position="356"/>
        <end position="374"/>
    </location>
</feature>
<feature type="transmembrane region" description="Helical" evidence="1">
    <location>
        <begin position="211"/>
        <end position="229"/>
    </location>
</feature>
<dbReference type="AlphaFoldDB" id="A0A1B1N699"/>
<dbReference type="RefSeq" id="WP_068700021.1">
    <property type="nucleotide sequence ID" value="NZ_CP014167.1"/>
</dbReference>
<keyword evidence="3" id="KW-1185">Reference proteome</keyword>
<evidence type="ECO:0000256" key="1">
    <source>
        <dbReference type="SAM" id="Phobius"/>
    </source>
</evidence>
<gene>
    <name evidence="2" type="ORF">AWM70_21950</name>
</gene>
<dbReference type="GO" id="GO:0016020">
    <property type="term" value="C:membrane"/>
    <property type="evidence" value="ECO:0007669"/>
    <property type="project" value="InterPro"/>
</dbReference>
<accession>A0A1B1N699</accession>
<protein>
    <submittedName>
        <fullName evidence="2">Uncharacterized protein</fullName>
    </submittedName>
</protein>
<reference evidence="2 3" key="1">
    <citation type="submission" date="2016-01" db="EMBL/GenBank/DDBJ databases">
        <title>Complete Genome Sequence of Paenibacillus yonginensis DCY84, a novel Plant Growth-Promoting Bacteria with Elicitation of Induced Systemic Resistance.</title>
        <authorList>
            <person name="Kim Y.J."/>
            <person name="Yang D.C."/>
            <person name="Sukweenadhi J."/>
        </authorList>
    </citation>
    <scope>NUCLEOTIDE SEQUENCE [LARGE SCALE GENOMIC DNA]</scope>
    <source>
        <strain evidence="2 3">DCY84</strain>
    </source>
</reference>
<feature type="transmembrane region" description="Helical" evidence="1">
    <location>
        <begin position="177"/>
        <end position="199"/>
    </location>
</feature>
<dbReference type="EMBL" id="CP014167">
    <property type="protein sequence ID" value="ANS76915.1"/>
    <property type="molecule type" value="Genomic_DNA"/>
</dbReference>
<name>A0A1B1N699_9BACL</name>